<reference evidence="1 2" key="1">
    <citation type="submission" date="2024-10" db="EMBL/GenBank/DDBJ databases">
        <authorList>
            <person name="Lu C.-H."/>
        </authorList>
    </citation>
    <scope>NUCLEOTIDE SEQUENCE [LARGE SCALE GENOMIC DNA]</scope>
    <source>
        <strain evidence="1 2">22ZTDG03-2</strain>
    </source>
</reference>
<comment type="caution">
    <text evidence="1">The sequence shown here is derived from an EMBL/GenBank/DDBJ whole genome shotgun (WGS) entry which is preliminary data.</text>
</comment>
<organism evidence="1 2">
    <name type="scientific">Pectobacterium actinidiae</name>
    <dbReference type="NCBI Taxonomy" id="1507808"/>
    <lineage>
        <taxon>Bacteria</taxon>
        <taxon>Pseudomonadati</taxon>
        <taxon>Pseudomonadota</taxon>
        <taxon>Gammaproteobacteria</taxon>
        <taxon>Enterobacterales</taxon>
        <taxon>Pectobacteriaceae</taxon>
        <taxon>Pectobacterium</taxon>
    </lineage>
</organism>
<accession>A0ABW8GET8</accession>
<name>A0ABW8GET8_9GAMM</name>
<gene>
    <name evidence="1" type="ORF">ACIPUP_17235</name>
</gene>
<proteinExistence type="predicted"/>
<evidence type="ECO:0000313" key="2">
    <source>
        <dbReference type="Proteomes" id="UP001617689"/>
    </source>
</evidence>
<sequence length="226" mass="25640">MRSDARKKNKDIVKRKVFWLSAHLISAKEKLKVVTWEYHDFDDYIGSGELLMRQFIVGGMVYAIGFQRLQSVDELLNKGIDEKHNIPGFQMPQTGLWTVAFDKVENQECLEAYQHVELNSGQILKVITSVARAIFDHYNVSRSGAYYWCAAPDLSGKRKIDLTDLYDGLLGLAGKNRFNIRIPGMQSFNQLGSDRRSYVILTRYYDVKSSGTGIFRLGEKTANGGA</sequence>
<protein>
    <submittedName>
        <fullName evidence="1">Uncharacterized protein</fullName>
    </submittedName>
</protein>
<keyword evidence="2" id="KW-1185">Reference proteome</keyword>
<dbReference type="EMBL" id="JBIXLL010000011">
    <property type="protein sequence ID" value="MFJ5430891.1"/>
    <property type="molecule type" value="Genomic_DNA"/>
</dbReference>
<evidence type="ECO:0000313" key="1">
    <source>
        <dbReference type="EMBL" id="MFJ5430891.1"/>
    </source>
</evidence>
<dbReference type="Proteomes" id="UP001617689">
    <property type="component" value="Unassembled WGS sequence"/>
</dbReference>
<dbReference type="RefSeq" id="WP_076995035.1">
    <property type="nucleotide sequence ID" value="NZ_JBIXLK010000018.1"/>
</dbReference>